<reference evidence="1 2" key="1">
    <citation type="journal article" date="2007" name="Nature">
        <title>Evolution of genes and genomes on the Drosophila phylogeny.</title>
        <authorList>
            <consortium name="Drosophila 12 Genomes Consortium"/>
            <person name="Clark A.G."/>
            <person name="Eisen M.B."/>
            <person name="Smith D.R."/>
            <person name="Bergman C.M."/>
            <person name="Oliver B."/>
            <person name="Markow T.A."/>
            <person name="Kaufman T.C."/>
            <person name="Kellis M."/>
            <person name="Gelbart W."/>
            <person name="Iyer V.N."/>
            <person name="Pollard D.A."/>
            <person name="Sackton T.B."/>
            <person name="Larracuente A.M."/>
            <person name="Singh N.D."/>
            <person name="Abad J.P."/>
            <person name="Abt D.N."/>
            <person name="Adryan B."/>
            <person name="Aguade M."/>
            <person name="Akashi H."/>
            <person name="Anderson W.W."/>
            <person name="Aquadro C.F."/>
            <person name="Ardell D.H."/>
            <person name="Arguello R."/>
            <person name="Artieri C.G."/>
            <person name="Barbash D.A."/>
            <person name="Barker D."/>
            <person name="Barsanti P."/>
            <person name="Batterham P."/>
            <person name="Batzoglou S."/>
            <person name="Begun D."/>
            <person name="Bhutkar A."/>
            <person name="Blanco E."/>
            <person name="Bosak S.A."/>
            <person name="Bradley R.K."/>
            <person name="Brand A.D."/>
            <person name="Brent M.R."/>
            <person name="Brooks A.N."/>
            <person name="Brown R.H."/>
            <person name="Butlin R.K."/>
            <person name="Caggese C."/>
            <person name="Calvi B.R."/>
            <person name="Bernardo de Carvalho A."/>
            <person name="Caspi A."/>
            <person name="Castrezana S."/>
            <person name="Celniker S.E."/>
            <person name="Chang J.L."/>
            <person name="Chapple C."/>
            <person name="Chatterji S."/>
            <person name="Chinwalla A."/>
            <person name="Civetta A."/>
            <person name="Clifton S.W."/>
            <person name="Comeron J.M."/>
            <person name="Costello J.C."/>
            <person name="Coyne J.A."/>
            <person name="Daub J."/>
            <person name="David R.G."/>
            <person name="Delcher A.L."/>
            <person name="Delehaunty K."/>
            <person name="Do C.B."/>
            <person name="Ebling H."/>
            <person name="Edwards K."/>
            <person name="Eickbush T."/>
            <person name="Evans J.D."/>
            <person name="Filipski A."/>
            <person name="Findeiss S."/>
            <person name="Freyhult E."/>
            <person name="Fulton L."/>
            <person name="Fulton R."/>
            <person name="Garcia A.C."/>
            <person name="Gardiner A."/>
            <person name="Garfield D.A."/>
            <person name="Garvin B.E."/>
            <person name="Gibson G."/>
            <person name="Gilbert D."/>
            <person name="Gnerre S."/>
            <person name="Godfrey J."/>
            <person name="Good R."/>
            <person name="Gotea V."/>
            <person name="Gravely B."/>
            <person name="Greenberg A.J."/>
            <person name="Griffiths-Jones S."/>
            <person name="Gross S."/>
            <person name="Guigo R."/>
            <person name="Gustafson E.A."/>
            <person name="Haerty W."/>
            <person name="Hahn M.W."/>
            <person name="Halligan D.L."/>
            <person name="Halpern A.L."/>
            <person name="Halter G.M."/>
            <person name="Han M.V."/>
            <person name="Heger A."/>
            <person name="Hillier L."/>
            <person name="Hinrichs A.S."/>
            <person name="Holmes I."/>
            <person name="Hoskins R.A."/>
            <person name="Hubisz M.J."/>
            <person name="Hultmark D."/>
            <person name="Huntley M.A."/>
            <person name="Jaffe D.B."/>
            <person name="Jagadeeshan S."/>
            <person name="Jeck W.R."/>
            <person name="Johnson J."/>
            <person name="Jones C.D."/>
            <person name="Jordan W.C."/>
            <person name="Karpen G.H."/>
            <person name="Kataoka E."/>
            <person name="Keightley P.D."/>
            <person name="Kheradpour P."/>
            <person name="Kirkness E.F."/>
            <person name="Koerich L.B."/>
            <person name="Kristiansen K."/>
            <person name="Kudrna D."/>
            <person name="Kulathinal R.J."/>
            <person name="Kumar S."/>
            <person name="Kwok R."/>
            <person name="Lander E."/>
            <person name="Langley C.H."/>
            <person name="Lapoint R."/>
            <person name="Lazzaro B.P."/>
            <person name="Lee S.J."/>
            <person name="Levesque L."/>
            <person name="Li R."/>
            <person name="Lin C.F."/>
            <person name="Lin M.F."/>
            <person name="Lindblad-Toh K."/>
            <person name="Llopart A."/>
            <person name="Long M."/>
            <person name="Low L."/>
            <person name="Lozovsky E."/>
            <person name="Lu J."/>
            <person name="Luo M."/>
            <person name="Machado C.A."/>
            <person name="Makalowski W."/>
            <person name="Marzo M."/>
            <person name="Matsuda M."/>
            <person name="Matzkin L."/>
            <person name="McAllister B."/>
            <person name="McBride C.S."/>
            <person name="McKernan B."/>
            <person name="McKernan K."/>
            <person name="Mendez-Lago M."/>
            <person name="Minx P."/>
            <person name="Mollenhauer M.U."/>
            <person name="Montooth K."/>
            <person name="Mount S.M."/>
            <person name="Mu X."/>
            <person name="Myers E."/>
            <person name="Negre B."/>
            <person name="Newfeld S."/>
            <person name="Nielsen R."/>
            <person name="Noor M.A."/>
            <person name="O'Grady P."/>
            <person name="Pachter L."/>
            <person name="Papaceit M."/>
            <person name="Parisi M.J."/>
            <person name="Parisi M."/>
            <person name="Parts L."/>
            <person name="Pedersen J.S."/>
            <person name="Pesole G."/>
            <person name="Phillippy A.M."/>
            <person name="Ponting C.P."/>
            <person name="Pop M."/>
            <person name="Porcelli D."/>
            <person name="Powell J.R."/>
            <person name="Prohaska S."/>
            <person name="Pruitt K."/>
            <person name="Puig M."/>
            <person name="Quesneville H."/>
            <person name="Ram K.R."/>
            <person name="Rand D."/>
            <person name="Rasmussen M.D."/>
            <person name="Reed L.K."/>
            <person name="Reenan R."/>
            <person name="Reily A."/>
            <person name="Remington K.A."/>
            <person name="Rieger T.T."/>
            <person name="Ritchie M.G."/>
            <person name="Robin C."/>
            <person name="Rogers Y.H."/>
            <person name="Rohde C."/>
            <person name="Rozas J."/>
            <person name="Rubenfield M.J."/>
            <person name="Ruiz A."/>
            <person name="Russo S."/>
            <person name="Salzberg S.L."/>
            <person name="Sanchez-Gracia A."/>
            <person name="Saranga D.J."/>
            <person name="Sato H."/>
            <person name="Schaeffer S.W."/>
            <person name="Schatz M.C."/>
            <person name="Schlenke T."/>
            <person name="Schwartz R."/>
            <person name="Segarra C."/>
            <person name="Singh R.S."/>
            <person name="Sirot L."/>
            <person name="Sirota M."/>
            <person name="Sisneros N.B."/>
            <person name="Smith C.D."/>
            <person name="Smith T.F."/>
            <person name="Spieth J."/>
            <person name="Stage D.E."/>
            <person name="Stark A."/>
            <person name="Stephan W."/>
            <person name="Strausberg R.L."/>
            <person name="Strempel S."/>
            <person name="Sturgill D."/>
            <person name="Sutton G."/>
            <person name="Sutton G.G."/>
            <person name="Tao W."/>
            <person name="Teichmann S."/>
            <person name="Tobari Y.N."/>
            <person name="Tomimura Y."/>
            <person name="Tsolas J.M."/>
            <person name="Valente V.L."/>
            <person name="Venter E."/>
            <person name="Venter J.C."/>
            <person name="Vicario S."/>
            <person name="Vieira F.G."/>
            <person name="Vilella A.J."/>
            <person name="Villasante A."/>
            <person name="Walenz B."/>
            <person name="Wang J."/>
            <person name="Wasserman M."/>
            <person name="Watts T."/>
            <person name="Wilson D."/>
            <person name="Wilson R.K."/>
            <person name="Wing R.A."/>
            <person name="Wolfner M.F."/>
            <person name="Wong A."/>
            <person name="Wong G.K."/>
            <person name="Wu C.I."/>
            <person name="Wu G."/>
            <person name="Yamamoto D."/>
            <person name="Yang H.P."/>
            <person name="Yang S.P."/>
            <person name="Yorke J.A."/>
            <person name="Yoshida K."/>
            <person name="Zdobnov E."/>
            <person name="Zhang P."/>
            <person name="Zhang Y."/>
            <person name="Zimin A.V."/>
            <person name="Baldwin J."/>
            <person name="Abdouelleil A."/>
            <person name="Abdulkadir J."/>
            <person name="Abebe A."/>
            <person name="Abera B."/>
            <person name="Abreu J."/>
            <person name="Acer S.C."/>
            <person name="Aftuck L."/>
            <person name="Alexander A."/>
            <person name="An P."/>
            <person name="Anderson E."/>
            <person name="Anderson S."/>
            <person name="Arachi H."/>
            <person name="Azer M."/>
            <person name="Bachantsang P."/>
            <person name="Barry A."/>
            <person name="Bayul T."/>
            <person name="Berlin A."/>
            <person name="Bessette D."/>
            <person name="Bloom T."/>
            <person name="Blye J."/>
            <person name="Boguslavskiy L."/>
            <person name="Bonnet C."/>
            <person name="Boukhgalter B."/>
            <person name="Bourzgui I."/>
            <person name="Brown A."/>
            <person name="Cahill P."/>
            <person name="Channer S."/>
            <person name="Cheshatsang Y."/>
            <person name="Chuda L."/>
            <person name="Citroen M."/>
            <person name="Collymore A."/>
            <person name="Cooke P."/>
            <person name="Costello M."/>
            <person name="D'Aco K."/>
            <person name="Daza R."/>
            <person name="De Haan G."/>
            <person name="DeGray S."/>
            <person name="DeMaso C."/>
            <person name="Dhargay N."/>
            <person name="Dooley K."/>
            <person name="Dooley E."/>
            <person name="Doricent M."/>
            <person name="Dorje P."/>
            <person name="Dorjee K."/>
            <person name="Dupes A."/>
            <person name="Elong R."/>
            <person name="Falk J."/>
            <person name="Farina A."/>
            <person name="Faro S."/>
            <person name="Ferguson D."/>
            <person name="Fisher S."/>
            <person name="Foley C.D."/>
            <person name="Franke A."/>
            <person name="Friedrich D."/>
            <person name="Gadbois L."/>
            <person name="Gearin G."/>
            <person name="Gearin C.R."/>
            <person name="Giannoukos G."/>
            <person name="Goode T."/>
            <person name="Graham J."/>
            <person name="Grandbois E."/>
            <person name="Grewal S."/>
            <person name="Gyaltsen K."/>
            <person name="Hafez N."/>
            <person name="Hagos B."/>
            <person name="Hall J."/>
            <person name="Henson C."/>
            <person name="Hollinger A."/>
            <person name="Honan T."/>
            <person name="Huard M.D."/>
            <person name="Hughes L."/>
            <person name="Hurhula B."/>
            <person name="Husby M.E."/>
            <person name="Kamat A."/>
            <person name="Kanga B."/>
            <person name="Kashin S."/>
            <person name="Khazanovich D."/>
            <person name="Kisner P."/>
            <person name="Lance K."/>
            <person name="Lara M."/>
            <person name="Lee W."/>
            <person name="Lennon N."/>
            <person name="Letendre F."/>
            <person name="LeVine R."/>
            <person name="Lipovsky A."/>
            <person name="Liu X."/>
            <person name="Liu J."/>
            <person name="Liu S."/>
            <person name="Lokyitsang T."/>
            <person name="Lokyitsang Y."/>
            <person name="Lubonja R."/>
            <person name="Lui A."/>
            <person name="MacDonald P."/>
            <person name="Magnisalis V."/>
            <person name="Maru K."/>
            <person name="Matthews C."/>
            <person name="McCusker W."/>
            <person name="McDonough S."/>
            <person name="Mehta T."/>
            <person name="Meldrim J."/>
            <person name="Meneus L."/>
            <person name="Mihai O."/>
            <person name="Mihalev A."/>
            <person name="Mihova T."/>
            <person name="Mittelman R."/>
            <person name="Mlenga V."/>
            <person name="Montmayeur A."/>
            <person name="Mulrain L."/>
            <person name="Navidi A."/>
            <person name="Naylor J."/>
            <person name="Negash T."/>
            <person name="Nguyen T."/>
            <person name="Nguyen N."/>
            <person name="Nicol R."/>
            <person name="Norbu C."/>
            <person name="Norbu N."/>
            <person name="Novod N."/>
            <person name="O'Neill B."/>
            <person name="Osman S."/>
            <person name="Markiewicz E."/>
            <person name="Oyono O.L."/>
            <person name="Patti C."/>
            <person name="Phunkhang P."/>
            <person name="Pierre F."/>
            <person name="Priest M."/>
            <person name="Raghuraman S."/>
            <person name="Rege F."/>
            <person name="Reyes R."/>
            <person name="Rise C."/>
            <person name="Rogov P."/>
            <person name="Ross K."/>
            <person name="Ryan E."/>
            <person name="Settipalli S."/>
            <person name="Shea T."/>
            <person name="Sherpa N."/>
            <person name="Shi L."/>
            <person name="Shih D."/>
            <person name="Sparrow T."/>
            <person name="Spaulding J."/>
            <person name="Stalker J."/>
            <person name="Stange-Thomann N."/>
            <person name="Stavropoulos S."/>
            <person name="Stone C."/>
            <person name="Strader C."/>
            <person name="Tesfaye S."/>
            <person name="Thomson T."/>
            <person name="Thoulutsang Y."/>
            <person name="Thoulutsang D."/>
            <person name="Topham K."/>
            <person name="Topping I."/>
            <person name="Tsamla T."/>
            <person name="Vassiliev H."/>
            <person name="Vo A."/>
            <person name="Wangchuk T."/>
            <person name="Wangdi T."/>
            <person name="Weiand M."/>
            <person name="Wilkinson J."/>
            <person name="Wilson A."/>
            <person name="Yadav S."/>
            <person name="Young G."/>
            <person name="Yu Q."/>
            <person name="Zembek L."/>
            <person name="Zhong D."/>
            <person name="Zimmer A."/>
            <person name="Zwirko Z."/>
            <person name="Jaffe D.B."/>
            <person name="Alvarez P."/>
            <person name="Brockman W."/>
            <person name="Butler J."/>
            <person name="Chin C."/>
            <person name="Gnerre S."/>
            <person name="Grabherr M."/>
            <person name="Kleber M."/>
            <person name="Mauceli E."/>
            <person name="MacCallum I."/>
        </authorList>
    </citation>
    <scope>NUCLEOTIDE SEQUENCE [LARGE SCALE GENOMIC DNA]</scope>
    <source>
        <strain evidence="2">Tai18E2 / Tucson 14021-0261.01</strain>
    </source>
</reference>
<dbReference type="KEGG" id="dya:Dyak_GE27928"/>
<dbReference type="EMBL" id="CM000160">
    <property type="protein sequence ID" value="KRK04550.1"/>
    <property type="molecule type" value="Genomic_DNA"/>
</dbReference>
<gene>
    <name evidence="1" type="primary">Dyak\GE27928</name>
    <name evidence="1" type="synonym">GE27928</name>
    <name evidence="1" type="ORF">Dyak_GE27928</name>
</gene>
<protein>
    <submittedName>
        <fullName evidence="1">Uncharacterized protein</fullName>
    </submittedName>
</protein>
<evidence type="ECO:0000313" key="1">
    <source>
        <dbReference type="EMBL" id="KRK04550.1"/>
    </source>
</evidence>
<sequence>MSFDPYADPCALFERKLEIEIWHSGKAAGCLLRESCSGFPPLSVLQSSVSSSKLEF</sequence>
<proteinExistence type="predicted"/>
<keyword evidence="2" id="KW-1185">Reference proteome</keyword>
<dbReference type="AlphaFoldDB" id="A0A0R1E5P4"/>
<dbReference type="Proteomes" id="UP000002282">
    <property type="component" value="Chromosome 3R"/>
</dbReference>
<evidence type="ECO:0000313" key="2">
    <source>
        <dbReference type="Proteomes" id="UP000002282"/>
    </source>
</evidence>
<name>A0A0R1E5P4_DROYA</name>
<organism evidence="1 2">
    <name type="scientific">Drosophila yakuba</name>
    <name type="common">Fruit fly</name>
    <dbReference type="NCBI Taxonomy" id="7245"/>
    <lineage>
        <taxon>Eukaryota</taxon>
        <taxon>Metazoa</taxon>
        <taxon>Ecdysozoa</taxon>
        <taxon>Arthropoda</taxon>
        <taxon>Hexapoda</taxon>
        <taxon>Insecta</taxon>
        <taxon>Pterygota</taxon>
        <taxon>Neoptera</taxon>
        <taxon>Endopterygota</taxon>
        <taxon>Diptera</taxon>
        <taxon>Brachycera</taxon>
        <taxon>Muscomorpha</taxon>
        <taxon>Ephydroidea</taxon>
        <taxon>Drosophilidae</taxon>
        <taxon>Drosophila</taxon>
        <taxon>Sophophora</taxon>
    </lineage>
</organism>
<reference evidence="1 2" key="2">
    <citation type="journal article" date="2007" name="PLoS Biol.">
        <title>Principles of genome evolution in the Drosophila melanogaster species group.</title>
        <authorList>
            <person name="Ranz J.M."/>
            <person name="Maurin D."/>
            <person name="Chan Y.S."/>
            <person name="von Grotthuss M."/>
            <person name="Hillier L.W."/>
            <person name="Roote J."/>
            <person name="Ashburner M."/>
            <person name="Bergman C.M."/>
        </authorList>
    </citation>
    <scope>NUCLEOTIDE SEQUENCE [LARGE SCALE GENOMIC DNA]</scope>
    <source>
        <strain evidence="2">Tai18E2 / Tucson 14021-0261.01</strain>
    </source>
</reference>
<accession>A0A0R1E5P4</accession>